<sequence>MNETLCCQSLAFVATSLPAKYINRMCRHFSHKVDAEWGDDRGVIVFSIGKCLLEVDEGGLRVQCDAPDDEQLEELMEVVKSHFDRFAAQDGLELTWSASPATHL</sequence>
<protein>
    <submittedName>
        <fullName evidence="1">2,4-dihydroxyhept-2-ene-1,7-dioic acid aldolase</fullName>
    </submittedName>
</protein>
<dbReference type="Gene3D" id="3.30.310.50">
    <property type="entry name" value="Alpha-D-phosphohexomutase, C-terminal domain"/>
    <property type="match status" value="1"/>
</dbReference>
<proteinExistence type="predicted"/>
<dbReference type="Proteomes" id="UP000196027">
    <property type="component" value="Chromosome"/>
</dbReference>
<dbReference type="EMBL" id="CP021425">
    <property type="protein sequence ID" value="ARU54634.1"/>
    <property type="molecule type" value="Genomic_DNA"/>
</dbReference>
<dbReference type="RefSeq" id="WP_087459812.1">
    <property type="nucleotide sequence ID" value="NZ_CP021425.1"/>
</dbReference>
<reference evidence="1 2" key="1">
    <citation type="submission" date="2017-05" db="EMBL/GenBank/DDBJ databases">
        <title>Genomic insights into alkan degradation activity of Oleiphilus messinensis.</title>
        <authorList>
            <person name="Kozyavkin S.A."/>
            <person name="Slesarev A.I."/>
            <person name="Golyshin P.N."/>
            <person name="Korzhenkov A."/>
            <person name="Golyshina O.N."/>
            <person name="Toshchakov S.V."/>
        </authorList>
    </citation>
    <scope>NUCLEOTIDE SEQUENCE [LARGE SCALE GENOMIC DNA]</scope>
    <source>
        <strain evidence="1 2">ME102</strain>
    </source>
</reference>
<dbReference type="Pfam" id="PF09981">
    <property type="entry name" value="DUF2218"/>
    <property type="match status" value="1"/>
</dbReference>
<evidence type="ECO:0000313" key="1">
    <source>
        <dbReference type="EMBL" id="ARU54634.1"/>
    </source>
</evidence>
<accession>A0A1Y0I5B0</accession>
<dbReference type="KEGG" id="ome:OLMES_0531"/>
<evidence type="ECO:0000313" key="2">
    <source>
        <dbReference type="Proteomes" id="UP000196027"/>
    </source>
</evidence>
<organism evidence="1 2">
    <name type="scientific">Oleiphilus messinensis</name>
    <dbReference type="NCBI Taxonomy" id="141451"/>
    <lineage>
        <taxon>Bacteria</taxon>
        <taxon>Pseudomonadati</taxon>
        <taxon>Pseudomonadota</taxon>
        <taxon>Gammaproteobacteria</taxon>
        <taxon>Oceanospirillales</taxon>
        <taxon>Oleiphilaceae</taxon>
        <taxon>Oleiphilus</taxon>
    </lineage>
</organism>
<dbReference type="OrthoDB" id="9806511at2"/>
<gene>
    <name evidence="1" type="ORF">OLMES_0531</name>
</gene>
<name>A0A1Y0I5B0_9GAMM</name>
<dbReference type="PIRSF" id="PIRSF028291">
    <property type="entry name" value="UCP028291"/>
    <property type="match status" value="1"/>
</dbReference>
<keyword evidence="2" id="KW-1185">Reference proteome</keyword>
<dbReference type="AlphaFoldDB" id="A0A1Y0I5B0"/>
<dbReference type="InterPro" id="IPR014543">
    <property type="entry name" value="UCP028291"/>
</dbReference>